<dbReference type="CDD" id="cd03784">
    <property type="entry name" value="GT1_Gtf-like"/>
    <property type="match status" value="1"/>
</dbReference>
<keyword evidence="3 4" id="KW-0808">Transferase</keyword>
<evidence type="ECO:0000256" key="4">
    <source>
        <dbReference type="RuleBase" id="RU003718"/>
    </source>
</evidence>
<dbReference type="FunFam" id="3.40.50.2000:FF:000071">
    <property type="entry name" value="Glycosyltransferase"/>
    <property type="match status" value="1"/>
</dbReference>
<dbReference type="AlphaFoldDB" id="A0A1D1Y4N2"/>
<accession>A0A1D1Y4N2</accession>
<organism evidence="7">
    <name type="scientific">Anthurium amnicola</name>
    <dbReference type="NCBI Taxonomy" id="1678845"/>
    <lineage>
        <taxon>Eukaryota</taxon>
        <taxon>Viridiplantae</taxon>
        <taxon>Streptophyta</taxon>
        <taxon>Embryophyta</taxon>
        <taxon>Tracheophyta</taxon>
        <taxon>Spermatophyta</taxon>
        <taxon>Magnoliopsida</taxon>
        <taxon>Liliopsida</taxon>
        <taxon>Araceae</taxon>
        <taxon>Pothoideae</taxon>
        <taxon>Potheae</taxon>
        <taxon>Anthurium</taxon>
    </lineage>
</organism>
<dbReference type="InterPro" id="IPR058980">
    <property type="entry name" value="Glyco_transf_N"/>
</dbReference>
<dbReference type="PANTHER" id="PTHR48047:SF182">
    <property type="entry name" value="GLYCOSYLTRANSFERASE"/>
    <property type="match status" value="1"/>
</dbReference>
<dbReference type="PANTHER" id="PTHR48047">
    <property type="entry name" value="GLYCOSYLTRANSFERASE"/>
    <property type="match status" value="1"/>
</dbReference>
<sequence length="512" mass="56738">MPEQAAMNGPSDQPPHFVLVPFFAPGHMIPMVDIAHLLAERGVVVTVVLTPVNAARIRAAIDRARASGLPIRFVEFELPCAELGLPEGCENSDLVPSLDVAVKFLYALGSLRAPLVDYLRRQRHHHPPPTCMISDMCHPWTQGVADEFGIPRLLFHGFSCFALLCTHNIRKHKVYDTLPDEETLFVIPGLPHRIEITRAQAPGFMQHPGWEKFWGEIMAAEGASYGVVLNSFDELEPLYVESYQKTTGKTAWAIGPVCLYNNRDVADRAARGNEASVDGSRCLSWLDSMEPGSVVYACFGSVTTITPPQLREIGMGLEASGHPFIWVIKANEQSPELEEWLLEGSLSFEERTKGRALVIRGWAPQVAILSHPAVGGFVSHCGWNSSLEGMAAGVPMVTWPHFADQFLNEKLIVVVLRVGVSLGVKKHTKWKSEEGGELVKREAVEEAVRKVMDGGAEGQERRERAKLLGERARRSMEDGGSSHENMSRLIQEMSLRRMAVDCKKTPAHKKKY</sequence>
<evidence type="ECO:0000256" key="3">
    <source>
        <dbReference type="ARBA" id="ARBA00022679"/>
    </source>
</evidence>
<dbReference type="GO" id="GO:0035251">
    <property type="term" value="F:UDP-glucosyltransferase activity"/>
    <property type="evidence" value="ECO:0007669"/>
    <property type="project" value="TreeGrafter"/>
</dbReference>
<dbReference type="Gene3D" id="3.40.50.2000">
    <property type="entry name" value="Glycogen Phosphorylase B"/>
    <property type="match status" value="2"/>
</dbReference>
<evidence type="ECO:0000256" key="5">
    <source>
        <dbReference type="RuleBase" id="RU362057"/>
    </source>
</evidence>
<dbReference type="FunFam" id="3.40.50.2000:FF:000047">
    <property type="entry name" value="Glycosyltransferase"/>
    <property type="match status" value="1"/>
</dbReference>
<dbReference type="InterPro" id="IPR002213">
    <property type="entry name" value="UDP_glucos_trans"/>
</dbReference>
<evidence type="ECO:0000256" key="2">
    <source>
        <dbReference type="ARBA" id="ARBA00022676"/>
    </source>
</evidence>
<dbReference type="Pfam" id="PF00201">
    <property type="entry name" value="UDPGT"/>
    <property type="match status" value="1"/>
</dbReference>
<evidence type="ECO:0000313" key="7">
    <source>
        <dbReference type="EMBL" id="JAT49620.1"/>
    </source>
</evidence>
<gene>
    <name evidence="7" type="primary">UGT73C5_5</name>
    <name evidence="7" type="ORF">g.127819</name>
</gene>
<name>A0A1D1Y4N2_9ARAE</name>
<feature type="domain" description="Glycosyltransferase N-terminal" evidence="6">
    <location>
        <begin position="18"/>
        <end position="257"/>
    </location>
</feature>
<comment type="similarity">
    <text evidence="1 4">Belongs to the UDP-glycosyltransferase family.</text>
</comment>
<reference evidence="7" key="1">
    <citation type="submission" date="2015-07" db="EMBL/GenBank/DDBJ databases">
        <title>Transcriptome Assembly of Anthurium amnicola.</title>
        <authorList>
            <person name="Suzuki J."/>
        </authorList>
    </citation>
    <scope>NUCLEOTIDE SEQUENCE</scope>
</reference>
<dbReference type="PROSITE" id="PS00375">
    <property type="entry name" value="UDPGT"/>
    <property type="match status" value="1"/>
</dbReference>
<evidence type="ECO:0000259" key="6">
    <source>
        <dbReference type="Pfam" id="PF26168"/>
    </source>
</evidence>
<evidence type="ECO:0000256" key="1">
    <source>
        <dbReference type="ARBA" id="ARBA00009995"/>
    </source>
</evidence>
<keyword evidence="2 4" id="KW-0328">Glycosyltransferase</keyword>
<proteinExistence type="inferred from homology"/>
<dbReference type="SUPFAM" id="SSF53756">
    <property type="entry name" value="UDP-Glycosyltransferase/glycogen phosphorylase"/>
    <property type="match status" value="1"/>
</dbReference>
<dbReference type="Pfam" id="PF26168">
    <property type="entry name" value="Glyco_transf_N"/>
    <property type="match status" value="1"/>
</dbReference>
<protein>
    <recommendedName>
        <fullName evidence="5">Glycosyltransferase</fullName>
        <ecNumber evidence="5">2.4.1.-</ecNumber>
    </recommendedName>
</protein>
<dbReference type="EMBL" id="GDJX01018316">
    <property type="protein sequence ID" value="JAT49620.1"/>
    <property type="molecule type" value="Transcribed_RNA"/>
</dbReference>
<dbReference type="EC" id="2.4.1.-" evidence="5"/>
<dbReference type="InterPro" id="IPR035595">
    <property type="entry name" value="UDP_glycos_trans_CS"/>
</dbReference>